<evidence type="ECO:0000256" key="1">
    <source>
        <dbReference type="ARBA" id="ARBA00001946"/>
    </source>
</evidence>
<dbReference type="SUPFAM" id="SSF56784">
    <property type="entry name" value="HAD-like"/>
    <property type="match status" value="1"/>
</dbReference>
<dbReference type="EMBL" id="JAAGWY010000003">
    <property type="protein sequence ID" value="NEN06952.1"/>
    <property type="molecule type" value="Genomic_DNA"/>
</dbReference>
<evidence type="ECO:0000256" key="2">
    <source>
        <dbReference type="ARBA" id="ARBA00022801"/>
    </source>
</evidence>
<evidence type="ECO:0000256" key="3">
    <source>
        <dbReference type="ARBA" id="ARBA00022842"/>
    </source>
</evidence>
<comment type="caution">
    <text evidence="4">The sequence shown here is derived from an EMBL/GenBank/DDBJ whole genome shotgun (WGS) entry which is preliminary data.</text>
</comment>
<dbReference type="Proteomes" id="UP000474967">
    <property type="component" value="Unassembled WGS sequence"/>
</dbReference>
<dbReference type="PANTHER" id="PTHR46470:SF4">
    <property type="entry name" value="5-AMINO-6-(5-PHOSPHO-D-RIBITYLAMINO)URACIL PHOSPHATASE YIGB"/>
    <property type="match status" value="1"/>
</dbReference>
<sequence>MTRLPPKVVLFDLDDTLFAHRAAVANGIQAHVARLGAPYGELDAATTVAFWHDLEESHYHDYLAGRLDFEGQRRARARDFAARHGVALDDDAASVWFATYFERYVENWALHDDTLPCLDELEQRIPGIRFGLITNGDLAYQTRKVTAVGLDARIDRIVASGDVGAVKPDAAIFVHACDVFGVEPADAAYVGDRLRTDAIGAARAGLTGIWLNRTAVAPDPSDAAEARASAVVEIRSLADLPAVLAPIPVSENRRPRRESPE</sequence>
<organism evidence="4 5">
    <name type="scientific">Leifsonia tongyongensis</name>
    <dbReference type="NCBI Taxonomy" id="1268043"/>
    <lineage>
        <taxon>Bacteria</taxon>
        <taxon>Bacillati</taxon>
        <taxon>Actinomycetota</taxon>
        <taxon>Actinomycetes</taxon>
        <taxon>Micrococcales</taxon>
        <taxon>Microbacteriaceae</taxon>
        <taxon>Leifsonia</taxon>
    </lineage>
</organism>
<reference evidence="4 5" key="1">
    <citation type="journal article" date="2014" name="J. Microbiol.">
        <title>Diaminobutyricibacter tongyongensis gen. nov., sp. nov. and Homoserinibacter gongjuensis gen. nov., sp. nov. belong to the family Microbacteriaceae.</title>
        <authorList>
            <person name="Kim S.J."/>
            <person name="Ahn J.H."/>
            <person name="Weon H.Y."/>
            <person name="Hamada M."/>
            <person name="Suzuki K."/>
            <person name="Kwon S.W."/>
        </authorList>
    </citation>
    <scope>NUCLEOTIDE SEQUENCE [LARGE SCALE GENOMIC DNA]</scope>
    <source>
        <strain evidence="4 5">NBRC 108724</strain>
    </source>
</reference>
<dbReference type="InterPro" id="IPR006439">
    <property type="entry name" value="HAD-SF_hydro_IA"/>
</dbReference>
<dbReference type="Gene3D" id="1.20.120.1600">
    <property type="match status" value="1"/>
</dbReference>
<dbReference type="NCBIfam" id="TIGR01549">
    <property type="entry name" value="HAD-SF-IA-v1"/>
    <property type="match status" value="1"/>
</dbReference>
<dbReference type="GO" id="GO:0044281">
    <property type="term" value="P:small molecule metabolic process"/>
    <property type="evidence" value="ECO:0007669"/>
    <property type="project" value="UniProtKB-ARBA"/>
</dbReference>
<dbReference type="RefSeq" id="WP_163290420.1">
    <property type="nucleotide sequence ID" value="NZ_JAAGWY010000003.1"/>
</dbReference>
<dbReference type="InterPro" id="IPR036412">
    <property type="entry name" value="HAD-like_sf"/>
</dbReference>
<dbReference type="SFLD" id="SFLDG01129">
    <property type="entry name" value="C1.5:_HAD__Beta-PGM__Phosphata"/>
    <property type="match status" value="1"/>
</dbReference>
<dbReference type="GO" id="GO:0016787">
    <property type="term" value="F:hydrolase activity"/>
    <property type="evidence" value="ECO:0007669"/>
    <property type="project" value="UniProtKB-KW"/>
</dbReference>
<protein>
    <submittedName>
        <fullName evidence="4">HAD family hydrolase</fullName>
    </submittedName>
</protein>
<name>A0A6L9XZU0_9MICO</name>
<dbReference type="InterPro" id="IPR023214">
    <property type="entry name" value="HAD_sf"/>
</dbReference>
<dbReference type="PRINTS" id="PR00413">
    <property type="entry name" value="HADHALOGNASE"/>
</dbReference>
<gene>
    <name evidence="4" type="ORF">G3T36_13895</name>
</gene>
<evidence type="ECO:0000313" key="5">
    <source>
        <dbReference type="Proteomes" id="UP000474967"/>
    </source>
</evidence>
<keyword evidence="2 4" id="KW-0378">Hydrolase</keyword>
<proteinExistence type="predicted"/>
<dbReference type="InterPro" id="IPR051400">
    <property type="entry name" value="HAD-like_hydrolase"/>
</dbReference>
<dbReference type="AlphaFoldDB" id="A0A6L9XZU0"/>
<dbReference type="PANTHER" id="PTHR46470">
    <property type="entry name" value="N-ACYLNEURAMINATE-9-PHOSPHATASE"/>
    <property type="match status" value="1"/>
</dbReference>
<accession>A0A6L9XZU0</accession>
<keyword evidence="3" id="KW-0460">Magnesium</keyword>
<keyword evidence="5" id="KW-1185">Reference proteome</keyword>
<dbReference type="SFLD" id="SFLDS00003">
    <property type="entry name" value="Haloacid_Dehalogenase"/>
    <property type="match status" value="1"/>
</dbReference>
<dbReference type="Pfam" id="PF00702">
    <property type="entry name" value="Hydrolase"/>
    <property type="match status" value="1"/>
</dbReference>
<evidence type="ECO:0000313" key="4">
    <source>
        <dbReference type="EMBL" id="NEN06952.1"/>
    </source>
</evidence>
<dbReference type="Gene3D" id="3.40.50.1000">
    <property type="entry name" value="HAD superfamily/HAD-like"/>
    <property type="match status" value="1"/>
</dbReference>
<comment type="cofactor">
    <cofactor evidence="1">
        <name>Mg(2+)</name>
        <dbReference type="ChEBI" id="CHEBI:18420"/>
    </cofactor>
</comment>